<dbReference type="Proteomes" id="UP000485058">
    <property type="component" value="Unassembled WGS sequence"/>
</dbReference>
<reference evidence="1 2" key="1">
    <citation type="submission" date="2020-02" db="EMBL/GenBank/DDBJ databases">
        <title>Draft genome sequence of Haematococcus lacustris strain NIES-144.</title>
        <authorList>
            <person name="Morimoto D."/>
            <person name="Nakagawa S."/>
            <person name="Yoshida T."/>
            <person name="Sawayama S."/>
        </authorList>
    </citation>
    <scope>NUCLEOTIDE SEQUENCE [LARGE SCALE GENOMIC DNA]</scope>
    <source>
        <strain evidence="1 2">NIES-144</strain>
    </source>
</reference>
<protein>
    <submittedName>
        <fullName evidence="1">Uncharacterized protein</fullName>
    </submittedName>
</protein>
<feature type="non-terminal residue" evidence="1">
    <location>
        <position position="197"/>
    </location>
</feature>
<name>A0A6A0A8I8_HAELA</name>
<dbReference type="AlphaFoldDB" id="A0A6A0A8I8"/>
<dbReference type="EMBL" id="BLLF01004073">
    <property type="protein sequence ID" value="GFH28862.1"/>
    <property type="molecule type" value="Genomic_DNA"/>
</dbReference>
<accession>A0A6A0A8I8</accession>
<feature type="non-terminal residue" evidence="1">
    <location>
        <position position="1"/>
    </location>
</feature>
<comment type="caution">
    <text evidence="1">The sequence shown here is derived from an EMBL/GenBank/DDBJ whole genome shotgun (WGS) entry which is preliminary data.</text>
</comment>
<gene>
    <name evidence="1" type="ORF">HaLaN_27420</name>
</gene>
<organism evidence="1 2">
    <name type="scientific">Haematococcus lacustris</name>
    <name type="common">Green alga</name>
    <name type="synonym">Haematococcus pluvialis</name>
    <dbReference type="NCBI Taxonomy" id="44745"/>
    <lineage>
        <taxon>Eukaryota</taxon>
        <taxon>Viridiplantae</taxon>
        <taxon>Chlorophyta</taxon>
        <taxon>core chlorophytes</taxon>
        <taxon>Chlorophyceae</taxon>
        <taxon>CS clade</taxon>
        <taxon>Chlamydomonadales</taxon>
        <taxon>Haematococcaceae</taxon>
        <taxon>Haematococcus</taxon>
    </lineage>
</organism>
<sequence>MVELAATAQVPGSTWAQKHGFKAVRRVCRAWGHTVQRHPHSSLQYQTVAPLPACRAATIAYTAVPTLPASGVEKTTEGLVRFDHLAAHHGAAMPSHLTMPCTPIKEGQQQARYAESKGYIKLSKLLNVTVDASIGTESILQARQAALIGMTLASMTADDDLAIFNAMRAIALSQVRQKSRAGRAAAETVLTQRMQQT</sequence>
<proteinExistence type="predicted"/>
<evidence type="ECO:0000313" key="1">
    <source>
        <dbReference type="EMBL" id="GFH28862.1"/>
    </source>
</evidence>
<keyword evidence="2" id="KW-1185">Reference proteome</keyword>
<evidence type="ECO:0000313" key="2">
    <source>
        <dbReference type="Proteomes" id="UP000485058"/>
    </source>
</evidence>